<keyword evidence="6 13" id="KW-0479">Metal-binding</keyword>
<dbReference type="GO" id="GO:0005789">
    <property type="term" value="C:endoplasmic reticulum membrane"/>
    <property type="evidence" value="ECO:0007669"/>
    <property type="project" value="UniProtKB-SubCell"/>
</dbReference>
<dbReference type="OrthoDB" id="6428965at2759"/>
<dbReference type="Pfam" id="PF00067">
    <property type="entry name" value="p450"/>
    <property type="match status" value="1"/>
</dbReference>
<dbReference type="InterPro" id="IPR036396">
    <property type="entry name" value="Cyt_P450_sf"/>
</dbReference>
<dbReference type="EMBL" id="OC869168">
    <property type="protein sequence ID" value="CAD7634420.1"/>
    <property type="molecule type" value="Genomic_DNA"/>
</dbReference>
<evidence type="ECO:0000256" key="9">
    <source>
        <dbReference type="ARBA" id="ARBA00023002"/>
    </source>
</evidence>
<comment type="similarity">
    <text evidence="4 14">Belongs to the cytochrome P450 family.</text>
</comment>
<evidence type="ECO:0000256" key="11">
    <source>
        <dbReference type="ARBA" id="ARBA00023033"/>
    </source>
</evidence>
<dbReference type="PROSITE" id="PS00086">
    <property type="entry name" value="CYTOCHROME_P450"/>
    <property type="match status" value="1"/>
</dbReference>
<dbReference type="PRINTS" id="PR00385">
    <property type="entry name" value="P450"/>
</dbReference>
<protein>
    <recommendedName>
        <fullName evidence="17">Cytochrome P450</fullName>
    </recommendedName>
</protein>
<evidence type="ECO:0000313" key="16">
    <source>
        <dbReference type="Proteomes" id="UP000759131"/>
    </source>
</evidence>
<keyword evidence="12" id="KW-0472">Membrane</keyword>
<evidence type="ECO:0000256" key="12">
    <source>
        <dbReference type="ARBA" id="ARBA00023136"/>
    </source>
</evidence>
<evidence type="ECO:0000313" key="15">
    <source>
        <dbReference type="EMBL" id="CAD7634420.1"/>
    </source>
</evidence>
<keyword evidence="5 13" id="KW-0349">Heme</keyword>
<dbReference type="PANTHER" id="PTHR24292:SF54">
    <property type="entry name" value="CYP9F3-RELATED"/>
    <property type="match status" value="1"/>
</dbReference>
<dbReference type="GO" id="GO:0020037">
    <property type="term" value="F:heme binding"/>
    <property type="evidence" value="ECO:0007669"/>
    <property type="project" value="InterPro"/>
</dbReference>
<keyword evidence="11 14" id="KW-0503">Monooxygenase</keyword>
<evidence type="ECO:0000256" key="7">
    <source>
        <dbReference type="ARBA" id="ARBA00022824"/>
    </source>
</evidence>
<dbReference type="EMBL" id="CAJPIZ010014593">
    <property type="protein sequence ID" value="CAG2114850.1"/>
    <property type="molecule type" value="Genomic_DNA"/>
</dbReference>
<evidence type="ECO:0000256" key="14">
    <source>
        <dbReference type="RuleBase" id="RU000461"/>
    </source>
</evidence>
<comment type="subcellular location">
    <subcellularLocation>
        <location evidence="3">Endoplasmic reticulum membrane</location>
        <topology evidence="3">Peripheral membrane protein</topology>
    </subcellularLocation>
    <subcellularLocation>
        <location evidence="2">Microsome membrane</location>
        <topology evidence="2">Peripheral membrane protein</topology>
    </subcellularLocation>
</comment>
<keyword evidence="16" id="KW-1185">Reference proteome</keyword>
<evidence type="ECO:0000256" key="6">
    <source>
        <dbReference type="ARBA" id="ARBA00022723"/>
    </source>
</evidence>
<accession>A0A7R9L5N6</accession>
<evidence type="ECO:0000256" key="5">
    <source>
        <dbReference type="ARBA" id="ARBA00022617"/>
    </source>
</evidence>
<keyword evidence="7" id="KW-0256">Endoplasmic reticulum</keyword>
<dbReference type="InterPro" id="IPR002401">
    <property type="entry name" value="Cyt_P450_E_grp-I"/>
</dbReference>
<keyword evidence="10 13" id="KW-0408">Iron</keyword>
<evidence type="ECO:0000256" key="13">
    <source>
        <dbReference type="PIRSR" id="PIRSR602401-1"/>
    </source>
</evidence>
<evidence type="ECO:0000256" key="2">
    <source>
        <dbReference type="ARBA" id="ARBA00004174"/>
    </source>
</evidence>
<dbReference type="Gene3D" id="1.10.630.10">
    <property type="entry name" value="Cytochrome P450"/>
    <property type="match status" value="1"/>
</dbReference>
<dbReference type="InterPro" id="IPR001128">
    <property type="entry name" value="Cyt_P450"/>
</dbReference>
<dbReference type="GO" id="GO:0004497">
    <property type="term" value="F:monooxygenase activity"/>
    <property type="evidence" value="ECO:0007669"/>
    <property type="project" value="UniProtKB-KW"/>
</dbReference>
<feature type="binding site" description="axial binding residue" evidence="13">
    <location>
        <position position="468"/>
    </location>
    <ligand>
        <name>heme</name>
        <dbReference type="ChEBI" id="CHEBI:30413"/>
    </ligand>
    <ligandPart>
        <name>Fe</name>
        <dbReference type="ChEBI" id="CHEBI:18248"/>
    </ligandPart>
</feature>
<dbReference type="InterPro" id="IPR017972">
    <property type="entry name" value="Cyt_P450_CS"/>
</dbReference>
<keyword evidence="8" id="KW-0492">Microsome</keyword>
<comment type="cofactor">
    <cofactor evidence="1 13">
        <name>heme</name>
        <dbReference type="ChEBI" id="CHEBI:30413"/>
    </cofactor>
</comment>
<dbReference type="CDD" id="cd11055">
    <property type="entry name" value="CYP3A-like"/>
    <property type="match status" value="1"/>
</dbReference>
<keyword evidence="9 14" id="KW-0560">Oxidoreductase</keyword>
<dbReference type="GO" id="GO:0005506">
    <property type="term" value="F:iron ion binding"/>
    <property type="evidence" value="ECO:0007669"/>
    <property type="project" value="InterPro"/>
</dbReference>
<dbReference type="Proteomes" id="UP000759131">
    <property type="component" value="Unassembled WGS sequence"/>
</dbReference>
<gene>
    <name evidence="15" type="ORF">OSB1V03_LOCUS14816</name>
</gene>
<evidence type="ECO:0000256" key="4">
    <source>
        <dbReference type="ARBA" id="ARBA00010617"/>
    </source>
</evidence>
<evidence type="ECO:0000256" key="1">
    <source>
        <dbReference type="ARBA" id="ARBA00001971"/>
    </source>
</evidence>
<organism evidence="15">
    <name type="scientific">Medioppia subpectinata</name>
    <dbReference type="NCBI Taxonomy" id="1979941"/>
    <lineage>
        <taxon>Eukaryota</taxon>
        <taxon>Metazoa</taxon>
        <taxon>Ecdysozoa</taxon>
        <taxon>Arthropoda</taxon>
        <taxon>Chelicerata</taxon>
        <taxon>Arachnida</taxon>
        <taxon>Acari</taxon>
        <taxon>Acariformes</taxon>
        <taxon>Sarcoptiformes</taxon>
        <taxon>Oribatida</taxon>
        <taxon>Brachypylina</taxon>
        <taxon>Oppioidea</taxon>
        <taxon>Oppiidae</taxon>
        <taxon>Medioppia</taxon>
    </lineage>
</organism>
<reference evidence="15" key="1">
    <citation type="submission" date="2020-11" db="EMBL/GenBank/DDBJ databases">
        <authorList>
            <person name="Tran Van P."/>
        </authorList>
    </citation>
    <scope>NUCLEOTIDE SEQUENCE</scope>
</reference>
<evidence type="ECO:0000256" key="10">
    <source>
        <dbReference type="ARBA" id="ARBA00023004"/>
    </source>
</evidence>
<evidence type="ECO:0000256" key="3">
    <source>
        <dbReference type="ARBA" id="ARBA00004406"/>
    </source>
</evidence>
<name>A0A7R9L5N6_9ACAR</name>
<evidence type="ECO:0008006" key="17">
    <source>
        <dbReference type="Google" id="ProtNLM"/>
    </source>
</evidence>
<evidence type="ECO:0000256" key="8">
    <source>
        <dbReference type="ARBA" id="ARBA00022848"/>
    </source>
</evidence>
<sequence length="522" mass="58769">MCKTWRRTLSYWQRRNISGPRPVPFYGNTYSLALKPGPVVELEWYKKYGKLFGVYNMSKPALTVAEPSLVKQVLVKEFHRFCNRSEAGGGHPVVEKNLFNARDEHWKRIRAIASPVFTSGKLKRMLKLINGCARDMTSSLNGQMGADGLCELDIKQMMGAFTMDVIASTAFATKINTYGDPNNRFTACARNIFNSSALSSLVLATLPKWPIVVWIRRWLGFGNAADANFIIDFSRQLIAKRKRLAEKHDDFVQLLIDVERVDTNNNPNTSPDSKGTDVGAHHLMDSSSADELTAERQALAGVVSTAKKLTTDEILAQCFLFILGGYETTSNTLAFCAYELALNPGIQDRLREEISDAAVDHTGDIDYETLSRLPLLDAVVSETLRKYPPLVRVEREAMEDVVLTDDTLGLSVRVEKGVYAEIPVYAIHHDPDYFPDPFAFRPDRFLPKNRHNIKPYTYMPFGAGPRNCLGMRFALFQTKLAMVKLIKQFYFYQVSNTNVPIVFNKRRGLVQGQSIIVGVGRK</sequence>
<dbReference type="GO" id="GO:0016705">
    <property type="term" value="F:oxidoreductase activity, acting on paired donors, with incorporation or reduction of molecular oxygen"/>
    <property type="evidence" value="ECO:0007669"/>
    <property type="project" value="InterPro"/>
</dbReference>
<dbReference type="AlphaFoldDB" id="A0A7R9L5N6"/>
<dbReference type="SUPFAM" id="SSF48264">
    <property type="entry name" value="Cytochrome P450"/>
    <property type="match status" value="1"/>
</dbReference>
<dbReference type="PRINTS" id="PR00463">
    <property type="entry name" value="EP450I"/>
</dbReference>
<dbReference type="PANTHER" id="PTHR24292">
    <property type="entry name" value="CYTOCHROME P450"/>
    <property type="match status" value="1"/>
</dbReference>
<dbReference type="InterPro" id="IPR050476">
    <property type="entry name" value="Insect_CytP450_Detox"/>
</dbReference>
<proteinExistence type="inferred from homology"/>